<feature type="compositionally biased region" description="Basic and acidic residues" evidence="7">
    <location>
        <begin position="66"/>
        <end position="76"/>
    </location>
</feature>
<dbReference type="PROSITE" id="PS50929">
    <property type="entry name" value="ABC_TM1F"/>
    <property type="match status" value="1"/>
</dbReference>
<dbReference type="Pfam" id="PF00664">
    <property type="entry name" value="ABC_membrane"/>
    <property type="match status" value="1"/>
</dbReference>
<evidence type="ECO:0000256" key="5">
    <source>
        <dbReference type="ARBA" id="ARBA00022989"/>
    </source>
</evidence>
<dbReference type="RefSeq" id="XP_060672246.1">
    <property type="nucleotide sequence ID" value="XM_060816263.1"/>
</dbReference>
<dbReference type="Proteomes" id="UP001652623">
    <property type="component" value="Chromosome 4"/>
</dbReference>
<evidence type="ECO:0000256" key="7">
    <source>
        <dbReference type="SAM" id="MobiDB-lite"/>
    </source>
</evidence>
<protein>
    <submittedName>
        <fullName evidence="11">ABC transporter C family member 9-like</fullName>
    </submittedName>
</protein>
<gene>
    <name evidence="11" type="primary">LOC132803401</name>
</gene>
<evidence type="ECO:0000313" key="11">
    <source>
        <dbReference type="RefSeq" id="XP_060672246.1"/>
    </source>
</evidence>
<evidence type="ECO:0000256" key="8">
    <source>
        <dbReference type="SAM" id="Phobius"/>
    </source>
</evidence>
<dbReference type="Gene3D" id="1.20.1560.10">
    <property type="entry name" value="ABC transporter type 1, transmembrane domain"/>
    <property type="match status" value="1"/>
</dbReference>
<keyword evidence="6 8" id="KW-0472">Membrane</keyword>
<keyword evidence="10" id="KW-1185">Reference proteome</keyword>
<feature type="region of interest" description="Disordered" evidence="7">
    <location>
        <begin position="44"/>
        <end position="76"/>
    </location>
</feature>
<dbReference type="InterPro" id="IPR036640">
    <property type="entry name" value="ABC1_TM_sf"/>
</dbReference>
<name>A0ABM4A685_ZIZJJ</name>
<organism evidence="10 11">
    <name type="scientific">Ziziphus jujuba</name>
    <name type="common">Chinese jujube</name>
    <name type="synonym">Ziziphus sativa</name>
    <dbReference type="NCBI Taxonomy" id="326968"/>
    <lineage>
        <taxon>Eukaryota</taxon>
        <taxon>Viridiplantae</taxon>
        <taxon>Streptophyta</taxon>
        <taxon>Embryophyta</taxon>
        <taxon>Tracheophyta</taxon>
        <taxon>Spermatophyta</taxon>
        <taxon>Magnoliopsida</taxon>
        <taxon>eudicotyledons</taxon>
        <taxon>Gunneridae</taxon>
        <taxon>Pentapetalae</taxon>
        <taxon>rosids</taxon>
        <taxon>fabids</taxon>
        <taxon>Rosales</taxon>
        <taxon>Rhamnaceae</taxon>
        <taxon>Paliureae</taxon>
        <taxon>Ziziphus</taxon>
    </lineage>
</organism>
<keyword evidence="3" id="KW-0547">Nucleotide-binding</keyword>
<keyword evidence="5 8" id="KW-1133">Transmembrane helix</keyword>
<dbReference type="SUPFAM" id="SSF90123">
    <property type="entry name" value="ABC transporter transmembrane region"/>
    <property type="match status" value="1"/>
</dbReference>
<evidence type="ECO:0000256" key="6">
    <source>
        <dbReference type="ARBA" id="ARBA00023136"/>
    </source>
</evidence>
<dbReference type="InterPro" id="IPR050173">
    <property type="entry name" value="ABC_transporter_C-like"/>
</dbReference>
<evidence type="ECO:0000256" key="2">
    <source>
        <dbReference type="ARBA" id="ARBA00022692"/>
    </source>
</evidence>
<dbReference type="PANTHER" id="PTHR24223">
    <property type="entry name" value="ATP-BINDING CASSETTE SUB-FAMILY C"/>
    <property type="match status" value="1"/>
</dbReference>
<dbReference type="PANTHER" id="PTHR24223:SF165">
    <property type="entry name" value="ABC TRANSPORTER C FAMILY MEMBER 15-RELATED"/>
    <property type="match status" value="1"/>
</dbReference>
<keyword evidence="1" id="KW-0813">Transport</keyword>
<proteinExistence type="predicted"/>
<evidence type="ECO:0000256" key="1">
    <source>
        <dbReference type="ARBA" id="ARBA00022448"/>
    </source>
</evidence>
<keyword evidence="2 8" id="KW-0812">Transmembrane</keyword>
<feature type="transmembrane region" description="Helical" evidence="8">
    <location>
        <begin position="157"/>
        <end position="177"/>
    </location>
</feature>
<dbReference type="GeneID" id="132803401"/>
<dbReference type="InterPro" id="IPR011527">
    <property type="entry name" value="ABC1_TM_dom"/>
</dbReference>
<reference evidence="11" key="1">
    <citation type="submission" date="2025-08" db="UniProtKB">
        <authorList>
            <consortium name="RefSeq"/>
        </authorList>
    </citation>
    <scope>IDENTIFICATION</scope>
    <source>
        <tissue evidence="11">Seedling</tissue>
    </source>
</reference>
<evidence type="ECO:0000256" key="4">
    <source>
        <dbReference type="ARBA" id="ARBA00022840"/>
    </source>
</evidence>
<evidence type="ECO:0000313" key="10">
    <source>
        <dbReference type="Proteomes" id="UP001652623"/>
    </source>
</evidence>
<sequence length="269" mass="30031">MQKGKIIQAGRFEELLEQNIGFEVLVGAHSQALESILTVENTERTSKDSMIDDESNIDAPSNDELLPTRHESEHNISLDKGEKAGKLVQDEEREKGSIGKEVYWSYLTAVKGGALVPFILLAQSSFQVLQVASNYWMAWSCPPTSESKPKLGMRNILFVYTLLSAASSLCVLLRAILVAKAGLWTAQKLFINMLHSVLRAPMAFFDSTPTGRILNRVQILSIYVSLLISISTDSNIPFAYMLIQKFLQNVNLKWKNINLKLKSAEQIVV</sequence>
<accession>A0ABM4A685</accession>
<evidence type="ECO:0000256" key="3">
    <source>
        <dbReference type="ARBA" id="ARBA00022741"/>
    </source>
</evidence>
<evidence type="ECO:0000259" key="9">
    <source>
        <dbReference type="PROSITE" id="PS50929"/>
    </source>
</evidence>
<feature type="domain" description="ABC transmembrane type-1" evidence="9">
    <location>
        <begin position="118"/>
        <end position="217"/>
    </location>
</feature>
<keyword evidence="4" id="KW-0067">ATP-binding</keyword>